<accession>A0A4V2VRY0</accession>
<proteinExistence type="predicted"/>
<dbReference type="OrthoDB" id="8480900at2"/>
<reference evidence="1 2" key="1">
    <citation type="submission" date="2019-03" db="EMBL/GenBank/DDBJ databases">
        <title>Genomic Encyclopedia of Type Strains, Phase IV (KMG-IV): sequencing the most valuable type-strain genomes for metagenomic binning, comparative biology and taxonomic classification.</title>
        <authorList>
            <person name="Goeker M."/>
        </authorList>
    </citation>
    <scope>NUCLEOTIDE SEQUENCE [LARGE SCALE GENOMIC DNA]</scope>
    <source>
        <strain evidence="1 2">DSM 654</strain>
    </source>
</reference>
<protein>
    <recommendedName>
        <fullName evidence="3">Glycosyl transferase family 2</fullName>
    </recommendedName>
</protein>
<evidence type="ECO:0000313" key="1">
    <source>
        <dbReference type="EMBL" id="TCV00290.1"/>
    </source>
</evidence>
<sequence length="251" mass="29193">MKTLLFCTSYVGDQAAWTSRYARWVDFYLRHDMGAEQLFLIDDASPQVAQASGLPCLNAQTELAQARHRVQVLRFQDRLGRSARAVYPGWWRSFTHAAKLARTLGAGKLIHVESDAFILSPRLRDRLQSLEEGWSVLWSAHHQMPETAIQVICEDQFEALAAFGDGRWAAHDGRLAEHVLPFTQVLKEFRGDRYSEMKRHRGIFRSKKFDRVPMFQRNFFWQPIPTDADFVTQTVERQWQRCETLQSCFRA</sequence>
<keyword evidence="2" id="KW-1185">Reference proteome</keyword>
<dbReference type="RefSeq" id="WP_132570947.1">
    <property type="nucleotide sequence ID" value="NZ_CBCSGL010000008.1"/>
</dbReference>
<name>A0A4V2VRY0_ROSSA</name>
<dbReference type="Proteomes" id="UP000295110">
    <property type="component" value="Unassembled WGS sequence"/>
</dbReference>
<evidence type="ECO:0000313" key="2">
    <source>
        <dbReference type="Proteomes" id="UP000295110"/>
    </source>
</evidence>
<dbReference type="AlphaFoldDB" id="A0A4V2VRY0"/>
<gene>
    <name evidence="1" type="ORF">EV671_100845</name>
</gene>
<dbReference type="EMBL" id="SMBU01000008">
    <property type="protein sequence ID" value="TCV00290.1"/>
    <property type="molecule type" value="Genomic_DNA"/>
</dbReference>
<comment type="caution">
    <text evidence="1">The sequence shown here is derived from an EMBL/GenBank/DDBJ whole genome shotgun (WGS) entry which is preliminary data.</text>
</comment>
<evidence type="ECO:0008006" key="3">
    <source>
        <dbReference type="Google" id="ProtNLM"/>
    </source>
</evidence>
<organism evidence="1 2">
    <name type="scientific">Roseateles saccharophilus</name>
    <name type="common">Pseudomonas saccharophila</name>
    <dbReference type="NCBI Taxonomy" id="304"/>
    <lineage>
        <taxon>Bacteria</taxon>
        <taxon>Pseudomonadati</taxon>
        <taxon>Pseudomonadota</taxon>
        <taxon>Betaproteobacteria</taxon>
        <taxon>Burkholderiales</taxon>
        <taxon>Sphaerotilaceae</taxon>
        <taxon>Roseateles</taxon>
    </lineage>
</organism>